<dbReference type="Proteomes" id="UP001595851">
    <property type="component" value="Unassembled WGS sequence"/>
</dbReference>
<sequence>MVITLEHGFGVSLPALERTFVAADLGDRSLLRSRRSLNRLRRVRRSAASWVSVHASGALDQDIAVMSLVNSAWPARHEGRLRRRGRTPSRLGVIPLVRGSARKQDLPEEFIFVEEGRALKTTLALGAAIAVLLGTATPVSAAADPRTSFTITQGTSYLKGSLTWHNRSVQVGARLRAASGCRTAVYTAWAGRRQIDRDTRRVCDRSAGHGFKLSANVAGGASRVVVELFSGLVRYDRMYCERSGCYKFVVLPK</sequence>
<reference evidence="2" key="1">
    <citation type="journal article" date="2019" name="Int. J. Syst. Evol. Microbiol.">
        <title>The Global Catalogue of Microorganisms (GCM) 10K type strain sequencing project: providing services to taxonomists for standard genome sequencing and annotation.</title>
        <authorList>
            <consortium name="The Broad Institute Genomics Platform"/>
            <consortium name="The Broad Institute Genome Sequencing Center for Infectious Disease"/>
            <person name="Wu L."/>
            <person name="Ma J."/>
        </authorList>
    </citation>
    <scope>NUCLEOTIDE SEQUENCE [LARGE SCALE GENOMIC DNA]</scope>
    <source>
        <strain evidence="2">TBRC 1276</strain>
    </source>
</reference>
<dbReference type="RefSeq" id="WP_379531098.1">
    <property type="nucleotide sequence ID" value="NZ_JBHSBI010000015.1"/>
</dbReference>
<gene>
    <name evidence="1" type="ORF">ACFOY2_28205</name>
</gene>
<evidence type="ECO:0000313" key="1">
    <source>
        <dbReference type="EMBL" id="MFC4011139.1"/>
    </source>
</evidence>
<comment type="caution">
    <text evidence="1">The sequence shown here is derived from an EMBL/GenBank/DDBJ whole genome shotgun (WGS) entry which is preliminary data.</text>
</comment>
<name>A0ABV8GE13_9ACTN</name>
<proteinExistence type="predicted"/>
<organism evidence="1 2">
    <name type="scientific">Nonomuraea purpurea</name>
    <dbReference type="NCBI Taxonomy" id="1849276"/>
    <lineage>
        <taxon>Bacteria</taxon>
        <taxon>Bacillati</taxon>
        <taxon>Actinomycetota</taxon>
        <taxon>Actinomycetes</taxon>
        <taxon>Streptosporangiales</taxon>
        <taxon>Streptosporangiaceae</taxon>
        <taxon>Nonomuraea</taxon>
    </lineage>
</organism>
<keyword evidence="2" id="KW-1185">Reference proteome</keyword>
<evidence type="ECO:0000313" key="2">
    <source>
        <dbReference type="Proteomes" id="UP001595851"/>
    </source>
</evidence>
<protein>
    <submittedName>
        <fullName evidence="1">Uncharacterized protein</fullName>
    </submittedName>
</protein>
<dbReference type="EMBL" id="JBHSBI010000015">
    <property type="protein sequence ID" value="MFC4011139.1"/>
    <property type="molecule type" value="Genomic_DNA"/>
</dbReference>
<accession>A0ABV8GE13</accession>